<dbReference type="Proteomes" id="UP001217089">
    <property type="component" value="Unassembled WGS sequence"/>
</dbReference>
<dbReference type="SMART" id="SM00408">
    <property type="entry name" value="IGc2"/>
    <property type="match status" value="1"/>
</dbReference>
<dbReference type="PROSITE" id="PS50011">
    <property type="entry name" value="PROTEIN_KINASE_DOM"/>
    <property type="match status" value="1"/>
</dbReference>
<proteinExistence type="inferred from homology"/>
<dbReference type="InterPro" id="IPR007110">
    <property type="entry name" value="Ig-like_dom"/>
</dbReference>
<dbReference type="InterPro" id="IPR000719">
    <property type="entry name" value="Prot_kinase_dom"/>
</dbReference>
<keyword evidence="8" id="KW-0067">ATP-binding</keyword>
<dbReference type="SUPFAM" id="SSF56112">
    <property type="entry name" value="Protein kinase-like (PK-like)"/>
    <property type="match status" value="1"/>
</dbReference>
<dbReference type="SUPFAM" id="SSF48726">
    <property type="entry name" value="Immunoglobulin"/>
    <property type="match status" value="1"/>
</dbReference>
<keyword evidence="9" id="KW-0393">Immunoglobulin domain</keyword>
<evidence type="ECO:0000256" key="4">
    <source>
        <dbReference type="ARBA" id="ARBA00022679"/>
    </source>
</evidence>
<evidence type="ECO:0000259" key="13">
    <source>
        <dbReference type="PROSITE" id="PS50835"/>
    </source>
</evidence>
<dbReference type="EMBL" id="JARBDR010000141">
    <property type="protein sequence ID" value="KAJ8320614.1"/>
    <property type="molecule type" value="Genomic_DNA"/>
</dbReference>
<dbReference type="InterPro" id="IPR036179">
    <property type="entry name" value="Ig-like_dom_sf"/>
</dbReference>
<dbReference type="PROSITE" id="PS50853">
    <property type="entry name" value="FN3"/>
    <property type="match status" value="1"/>
</dbReference>
<keyword evidence="3" id="KW-0723">Serine/threonine-protein kinase</keyword>
<evidence type="ECO:0000256" key="6">
    <source>
        <dbReference type="ARBA" id="ARBA00022741"/>
    </source>
</evidence>
<sequence length="631" mass="71717">MFCLHDSVVHIGKIICDYQAVREDEISVCKGEIVQILSTNQYNLFFVYRPANVNSPAAEGWIPGHVIGPKDSEGSLRKSSWQLFKLRMQGLRPERRGMDGMNSIERRSKTLPLVRERSNKAIQQDLLYEMSPTVHQPLTSAIVQAGDTAVLTCRICGRPRPNISWQFKDGISLSSGPGIHINYSDDDVASLQISNVSLSDSGEYTCIACSDIGTVITKAVLTVLGIDMWQAAVPYVPNTSQVIGDLTPGSTYQFRVSANNNIGMSNPSQPSDFVEIPSEKELSDRDDENACTIWKSTFENDFSEIDEISRGRFAVVKRCVQKCSGQEFAAKFINRRTICREAVETEFNMLQSLQHEHLVQVYDVYEMPVNFIMVMQLLPVGRLFEYISSKPEFDEHEAAFYIRQLLSVLKYLHNCRVAHLDIKPENLLLADGNSDMCLKLIDFGDARHIFNNYYIHTIYGNPEFLAPEIISGTPVGLSTDMWSVGVVMYVLLSGVSPFLDETQEETCSNILQVDYCFPNEYFDGVSTEAKDMITALLIEDQRRPSAESLLEHPWIYKSLSNSHNRGKISTPRLLDFIERRKHQPFDLMTNDVTMFDCSLVFWRFLHNWFSFMTFMMRLIGSGKRLFHCGYL</sequence>
<dbReference type="PROSITE" id="PS50002">
    <property type="entry name" value="SH3"/>
    <property type="match status" value="1"/>
</dbReference>
<feature type="domain" description="Ig-like" evidence="13">
    <location>
        <begin position="132"/>
        <end position="222"/>
    </location>
</feature>
<evidence type="ECO:0000256" key="9">
    <source>
        <dbReference type="ARBA" id="ARBA00023319"/>
    </source>
</evidence>
<feature type="domain" description="SH3" evidence="11">
    <location>
        <begin position="7"/>
        <end position="72"/>
    </location>
</feature>
<feature type="domain" description="Fibronectin type-III" evidence="14">
    <location>
        <begin position="187"/>
        <end position="279"/>
    </location>
</feature>
<dbReference type="InterPro" id="IPR001452">
    <property type="entry name" value="SH3_domain"/>
</dbReference>
<dbReference type="InterPro" id="IPR011009">
    <property type="entry name" value="Kinase-like_dom_sf"/>
</dbReference>
<gene>
    <name evidence="15" type="ORF">KUTeg_002201</name>
</gene>
<dbReference type="InterPro" id="IPR047053">
    <property type="entry name" value="Kalirin_TRIO_SH3_2"/>
</dbReference>
<dbReference type="PROSITE" id="PS50835">
    <property type="entry name" value="IG_LIKE"/>
    <property type="match status" value="1"/>
</dbReference>
<evidence type="ECO:0000313" key="16">
    <source>
        <dbReference type="Proteomes" id="UP001217089"/>
    </source>
</evidence>
<dbReference type="SMART" id="SM00220">
    <property type="entry name" value="S_TKc"/>
    <property type="match status" value="1"/>
</dbReference>
<comment type="similarity">
    <text evidence="1">Belongs to the protein kinase superfamily. CAMK Ser/Thr protein kinase family.</text>
</comment>
<dbReference type="SUPFAM" id="SSF50044">
    <property type="entry name" value="SH3-domain"/>
    <property type="match status" value="1"/>
</dbReference>
<dbReference type="PANTHER" id="PTHR24342">
    <property type="entry name" value="SERINE/THREONINE-PROTEIN KINASE 17"/>
    <property type="match status" value="1"/>
</dbReference>
<dbReference type="SMART" id="SM00409">
    <property type="entry name" value="IG"/>
    <property type="match status" value="1"/>
</dbReference>
<keyword evidence="4" id="KW-0808">Transferase</keyword>
<keyword evidence="5" id="KW-0677">Repeat</keyword>
<keyword evidence="16" id="KW-1185">Reference proteome</keyword>
<dbReference type="InterPro" id="IPR003598">
    <property type="entry name" value="Ig_sub2"/>
</dbReference>
<dbReference type="Gene3D" id="2.60.40.10">
    <property type="entry name" value="Immunoglobulins"/>
    <property type="match status" value="2"/>
</dbReference>
<reference evidence="15 16" key="1">
    <citation type="submission" date="2022-12" db="EMBL/GenBank/DDBJ databases">
        <title>Chromosome-level genome of Tegillarca granosa.</title>
        <authorList>
            <person name="Kim J."/>
        </authorList>
    </citation>
    <scope>NUCLEOTIDE SEQUENCE [LARGE SCALE GENOMIC DNA]</scope>
    <source>
        <strain evidence="15">Teg-2019</strain>
        <tissue evidence="15">Adductor muscle</tissue>
    </source>
</reference>
<dbReference type="PANTHER" id="PTHR24342:SF21">
    <property type="entry name" value="TRIO RHO GUANINE NUCLEOTIDE EXCHANGE FACTOR"/>
    <property type="match status" value="1"/>
</dbReference>
<dbReference type="InterPro" id="IPR036028">
    <property type="entry name" value="SH3-like_dom_sf"/>
</dbReference>
<dbReference type="Pfam" id="PF00069">
    <property type="entry name" value="Pkinase"/>
    <property type="match status" value="1"/>
</dbReference>
<dbReference type="Pfam" id="PF23587">
    <property type="entry name" value="SH3_KALRN"/>
    <property type="match status" value="1"/>
</dbReference>
<evidence type="ECO:0000256" key="8">
    <source>
        <dbReference type="ARBA" id="ARBA00022840"/>
    </source>
</evidence>
<dbReference type="InterPro" id="IPR003961">
    <property type="entry name" value="FN3_dom"/>
</dbReference>
<dbReference type="PROSITE" id="PS00108">
    <property type="entry name" value="PROTEIN_KINASE_ST"/>
    <property type="match status" value="1"/>
</dbReference>
<dbReference type="Gene3D" id="3.30.200.20">
    <property type="entry name" value="Phosphorylase Kinase, domain 1"/>
    <property type="match status" value="1"/>
</dbReference>
<comment type="caution">
    <text evidence="15">The sequence shown here is derived from an EMBL/GenBank/DDBJ whole genome shotgun (WGS) entry which is preliminary data.</text>
</comment>
<dbReference type="SMART" id="SM00326">
    <property type="entry name" value="SH3"/>
    <property type="match status" value="1"/>
</dbReference>
<dbReference type="InterPro" id="IPR008271">
    <property type="entry name" value="Ser/Thr_kinase_AS"/>
</dbReference>
<evidence type="ECO:0000313" key="15">
    <source>
        <dbReference type="EMBL" id="KAJ8320614.1"/>
    </source>
</evidence>
<dbReference type="Pfam" id="PF07679">
    <property type="entry name" value="I-set"/>
    <property type="match status" value="1"/>
</dbReference>
<evidence type="ECO:0000259" key="12">
    <source>
        <dbReference type="PROSITE" id="PS50011"/>
    </source>
</evidence>
<dbReference type="InterPro" id="IPR013098">
    <property type="entry name" value="Ig_I-set"/>
</dbReference>
<keyword evidence="6" id="KW-0547">Nucleotide-binding</keyword>
<feature type="domain" description="Protein kinase" evidence="12">
    <location>
        <begin position="302"/>
        <end position="555"/>
    </location>
</feature>
<evidence type="ECO:0000256" key="3">
    <source>
        <dbReference type="ARBA" id="ARBA00022527"/>
    </source>
</evidence>
<evidence type="ECO:0000259" key="14">
    <source>
        <dbReference type="PROSITE" id="PS50853"/>
    </source>
</evidence>
<evidence type="ECO:0000256" key="7">
    <source>
        <dbReference type="ARBA" id="ARBA00022777"/>
    </source>
</evidence>
<evidence type="ECO:0000256" key="5">
    <source>
        <dbReference type="ARBA" id="ARBA00022737"/>
    </source>
</evidence>
<evidence type="ECO:0000256" key="2">
    <source>
        <dbReference type="ARBA" id="ARBA00022443"/>
    </source>
</evidence>
<accession>A0ABQ9FTN0</accession>
<name>A0ABQ9FTN0_TEGGR</name>
<protein>
    <submittedName>
        <fullName evidence="15">Uncharacterized protein</fullName>
    </submittedName>
</protein>
<keyword evidence="2 10" id="KW-0728">SH3 domain</keyword>
<dbReference type="Gene3D" id="2.30.30.40">
    <property type="entry name" value="SH3 Domains"/>
    <property type="match status" value="1"/>
</dbReference>
<dbReference type="InterPro" id="IPR013783">
    <property type="entry name" value="Ig-like_fold"/>
</dbReference>
<evidence type="ECO:0000256" key="10">
    <source>
        <dbReference type="PROSITE-ProRule" id="PRU00192"/>
    </source>
</evidence>
<dbReference type="InterPro" id="IPR036116">
    <property type="entry name" value="FN3_sf"/>
</dbReference>
<evidence type="ECO:0000259" key="11">
    <source>
        <dbReference type="PROSITE" id="PS50002"/>
    </source>
</evidence>
<dbReference type="Gene3D" id="1.10.510.10">
    <property type="entry name" value="Transferase(Phosphotransferase) domain 1"/>
    <property type="match status" value="1"/>
</dbReference>
<dbReference type="InterPro" id="IPR003599">
    <property type="entry name" value="Ig_sub"/>
</dbReference>
<dbReference type="CDD" id="cd00063">
    <property type="entry name" value="FN3"/>
    <property type="match status" value="1"/>
</dbReference>
<keyword evidence="7" id="KW-0418">Kinase</keyword>
<evidence type="ECO:0000256" key="1">
    <source>
        <dbReference type="ARBA" id="ARBA00006692"/>
    </source>
</evidence>
<dbReference type="SUPFAM" id="SSF49265">
    <property type="entry name" value="Fibronectin type III"/>
    <property type="match status" value="1"/>
</dbReference>
<organism evidence="15 16">
    <name type="scientific">Tegillarca granosa</name>
    <name type="common">Malaysian cockle</name>
    <name type="synonym">Anadara granosa</name>
    <dbReference type="NCBI Taxonomy" id="220873"/>
    <lineage>
        <taxon>Eukaryota</taxon>
        <taxon>Metazoa</taxon>
        <taxon>Spiralia</taxon>
        <taxon>Lophotrochozoa</taxon>
        <taxon>Mollusca</taxon>
        <taxon>Bivalvia</taxon>
        <taxon>Autobranchia</taxon>
        <taxon>Pteriomorphia</taxon>
        <taxon>Arcoida</taxon>
        <taxon>Arcoidea</taxon>
        <taxon>Arcidae</taxon>
        <taxon>Tegillarca</taxon>
    </lineage>
</organism>